<comment type="catalytic activity">
    <reaction evidence="5">
        <text>ssDNA + n NTP = ssDNA/pppN(pN)n-1 hybrid + (n-1) diphosphate.</text>
        <dbReference type="EC" id="2.7.7.102"/>
    </reaction>
</comment>
<dbReference type="RefSeq" id="XP_022093786.1">
    <property type="nucleotide sequence ID" value="XM_022238094.1"/>
</dbReference>
<keyword evidence="9" id="KW-1185">Reference proteome</keyword>
<dbReference type="GeneID" id="110980957"/>
<keyword evidence="3" id="KW-0808">Transferase</keyword>
<feature type="compositionally biased region" description="Basic and acidic residues" evidence="8">
    <location>
        <begin position="234"/>
        <end position="251"/>
    </location>
</feature>
<dbReference type="GO" id="GO:0042276">
    <property type="term" value="P:error-prone translesion synthesis"/>
    <property type="evidence" value="ECO:0007669"/>
    <property type="project" value="InterPro"/>
</dbReference>
<sequence length="537" mass="61647">MALMDQKKRKERQWEDKLKKLQATEAWYKTYPLIPVYRPHLIDPSPFWHIVYRQKHAFEIAAAHPEDVHVFAFEAENVTADTATKGQRKYIITNYLQLWHTIYHLAARGKYPTFYEVIPEGSACKLYFDLEFSRFLNKECCGAEMVNTFIQFVCAEIMEIYQIQCVIDHVINLDATTPSKFSRHLIFSLPQAVFKDNVQAGNFVHYLCEKIRKICQTESPTESDGEPGAKRQKQKGEKTGSGRYRVPDPESRPNTPLLQKLFIENKDGLSVLFVDQGVYTRNRNFRLYKCIKLGKANPLLMAKDNKYKPRINRKSSTNQAMCEATMERQFFLDSLITNVSYCPGTRVLTMERNDDQKARNVSHSHRKDAIKTQGEPGELLEGFDHSPYPNIDAFICTVITNGGIQGVIRRWVYFTQGQLLVYDIIKNRWCGNIHRQHKSNNIMILVDLRRGVYYQKCHDPDCKAAGYKSPDTALPPQLIPSFGDDVDDDELLAAVTAVEERESQKDPSCNTTSHNVGELSDQELLASALQVEGDLQQ</sequence>
<evidence type="ECO:0000256" key="1">
    <source>
        <dbReference type="ARBA" id="ARBA00009762"/>
    </source>
</evidence>
<dbReference type="GO" id="GO:0003682">
    <property type="term" value="F:chromatin binding"/>
    <property type="evidence" value="ECO:0007669"/>
    <property type="project" value="TreeGrafter"/>
</dbReference>
<comment type="similarity">
    <text evidence="1">Belongs to the eukaryotic-type primase small subunit family.</text>
</comment>
<dbReference type="GO" id="GO:0009411">
    <property type="term" value="P:response to UV"/>
    <property type="evidence" value="ECO:0007669"/>
    <property type="project" value="TreeGrafter"/>
</dbReference>
<evidence type="ECO:0000256" key="4">
    <source>
        <dbReference type="ARBA" id="ARBA00026139"/>
    </source>
</evidence>
<dbReference type="PANTHER" id="PTHR31399:SF0">
    <property type="entry name" value="DNA-DIRECTED PRIMASE_POLYMERASE PROTEIN"/>
    <property type="match status" value="1"/>
</dbReference>
<dbReference type="Pfam" id="PF03121">
    <property type="entry name" value="Herpes_UL52"/>
    <property type="match status" value="1"/>
</dbReference>
<evidence type="ECO:0000256" key="6">
    <source>
        <dbReference type="ARBA" id="ARBA00044768"/>
    </source>
</evidence>
<dbReference type="Proteomes" id="UP000694845">
    <property type="component" value="Unplaced"/>
</dbReference>
<evidence type="ECO:0000256" key="2">
    <source>
        <dbReference type="ARBA" id="ARBA00012417"/>
    </source>
</evidence>
<evidence type="ECO:0000256" key="5">
    <source>
        <dbReference type="ARBA" id="ARBA00044677"/>
    </source>
</evidence>
<gene>
    <name evidence="10" type="primary">LOC110980957</name>
</gene>
<evidence type="ECO:0000256" key="7">
    <source>
        <dbReference type="ARBA" id="ARBA00047303"/>
    </source>
</evidence>
<keyword evidence="3" id="KW-0239">DNA-directed DNA polymerase</keyword>
<evidence type="ECO:0000256" key="3">
    <source>
        <dbReference type="ARBA" id="ARBA00022932"/>
    </source>
</evidence>
<dbReference type="OrthoDB" id="5988181at2759"/>
<dbReference type="PANTHER" id="PTHR31399">
    <property type="entry name" value="DNA-DIRECTED PRIMASE / POLYMERASE PROTEIN"/>
    <property type="match status" value="1"/>
</dbReference>
<dbReference type="KEGG" id="aplc:110980957"/>
<dbReference type="GO" id="GO:0031297">
    <property type="term" value="P:replication fork processing"/>
    <property type="evidence" value="ECO:0007669"/>
    <property type="project" value="TreeGrafter"/>
</dbReference>
<dbReference type="GO" id="GO:0005634">
    <property type="term" value="C:nucleus"/>
    <property type="evidence" value="ECO:0007669"/>
    <property type="project" value="TreeGrafter"/>
</dbReference>
<organism evidence="9 10">
    <name type="scientific">Acanthaster planci</name>
    <name type="common">Crown-of-thorns starfish</name>
    <dbReference type="NCBI Taxonomy" id="133434"/>
    <lineage>
        <taxon>Eukaryota</taxon>
        <taxon>Metazoa</taxon>
        <taxon>Echinodermata</taxon>
        <taxon>Eleutherozoa</taxon>
        <taxon>Asterozoa</taxon>
        <taxon>Asteroidea</taxon>
        <taxon>Valvatacea</taxon>
        <taxon>Valvatida</taxon>
        <taxon>Acanthasteridae</taxon>
        <taxon>Acanthaster</taxon>
    </lineage>
</organism>
<comment type="catalytic activity">
    <reaction evidence="7">
        <text>DNA(n) + a 2'-deoxyribonucleoside 5'-triphosphate = DNA(n+1) + diphosphate</text>
        <dbReference type="Rhea" id="RHEA:22508"/>
        <dbReference type="Rhea" id="RHEA-COMP:17339"/>
        <dbReference type="Rhea" id="RHEA-COMP:17340"/>
        <dbReference type="ChEBI" id="CHEBI:33019"/>
        <dbReference type="ChEBI" id="CHEBI:61560"/>
        <dbReference type="ChEBI" id="CHEBI:173112"/>
        <dbReference type="EC" id="2.7.7.7"/>
    </reaction>
    <physiologicalReaction direction="left-to-right" evidence="7">
        <dbReference type="Rhea" id="RHEA:22509"/>
    </physiologicalReaction>
</comment>
<dbReference type="GO" id="GO:0005759">
    <property type="term" value="C:mitochondrial matrix"/>
    <property type="evidence" value="ECO:0007669"/>
    <property type="project" value="TreeGrafter"/>
</dbReference>
<dbReference type="GO" id="GO:0006264">
    <property type="term" value="P:mitochondrial DNA replication"/>
    <property type="evidence" value="ECO:0007669"/>
    <property type="project" value="TreeGrafter"/>
</dbReference>
<evidence type="ECO:0000256" key="8">
    <source>
        <dbReference type="SAM" id="MobiDB-lite"/>
    </source>
</evidence>
<name>A0A8B7YQT7_ACAPL</name>
<dbReference type="CTD" id="201973"/>
<dbReference type="EC" id="2.7.7.7" evidence="2"/>
<feature type="region of interest" description="Disordered" evidence="8">
    <location>
        <begin position="498"/>
        <end position="517"/>
    </location>
</feature>
<proteinExistence type="inferred from homology"/>
<accession>A0A8B7YQT7</accession>
<keyword evidence="3" id="KW-0548">Nucleotidyltransferase</keyword>
<dbReference type="GO" id="GO:0003887">
    <property type="term" value="F:DNA-directed DNA polymerase activity"/>
    <property type="evidence" value="ECO:0007669"/>
    <property type="project" value="UniProtKB-KW"/>
</dbReference>
<protein>
    <recommendedName>
        <fullName evidence="4">DNA-directed primase/polymerase protein</fullName>
        <ecNumber evidence="6">2.7.7.102</ecNumber>
        <ecNumber evidence="2">2.7.7.7</ecNumber>
    </recommendedName>
</protein>
<evidence type="ECO:0000313" key="10">
    <source>
        <dbReference type="RefSeq" id="XP_022093786.1"/>
    </source>
</evidence>
<evidence type="ECO:0000313" key="9">
    <source>
        <dbReference type="Proteomes" id="UP000694845"/>
    </source>
</evidence>
<feature type="region of interest" description="Disordered" evidence="8">
    <location>
        <begin position="218"/>
        <end position="255"/>
    </location>
</feature>
<feature type="compositionally biased region" description="Polar residues" evidence="8">
    <location>
        <begin position="506"/>
        <end position="515"/>
    </location>
</feature>
<dbReference type="EC" id="2.7.7.102" evidence="6"/>
<reference evidence="10" key="1">
    <citation type="submission" date="2025-08" db="UniProtKB">
        <authorList>
            <consortium name="RefSeq"/>
        </authorList>
    </citation>
    <scope>IDENTIFICATION</scope>
</reference>
<dbReference type="AlphaFoldDB" id="A0A8B7YQT7"/>
<dbReference type="InterPro" id="IPR044917">
    <property type="entry name" value="PRIMPOL"/>
</dbReference>